<protein>
    <recommendedName>
        <fullName evidence="6">Ig-like domain-containing protein</fullName>
    </recommendedName>
</protein>
<dbReference type="SUPFAM" id="SSF82895">
    <property type="entry name" value="TSP-1 type 1 repeat"/>
    <property type="match status" value="6"/>
</dbReference>
<dbReference type="InterPro" id="IPR013098">
    <property type="entry name" value="Ig_I-set"/>
</dbReference>
<dbReference type="InterPro" id="IPR036383">
    <property type="entry name" value="TSP1_rpt_sf"/>
</dbReference>
<dbReference type="Pfam" id="PF07679">
    <property type="entry name" value="I-set"/>
    <property type="match status" value="1"/>
</dbReference>
<dbReference type="GO" id="GO:0005576">
    <property type="term" value="C:extracellular region"/>
    <property type="evidence" value="ECO:0007669"/>
    <property type="project" value="UniProtKB-SubCell"/>
</dbReference>
<keyword evidence="3" id="KW-0732">Signal</keyword>
<dbReference type="InterPro" id="IPR013783">
    <property type="entry name" value="Ig-like_fold"/>
</dbReference>
<evidence type="ECO:0000259" key="6">
    <source>
        <dbReference type="PROSITE" id="PS50835"/>
    </source>
</evidence>
<dbReference type="Proteomes" id="UP001075354">
    <property type="component" value="Chromosome 7"/>
</dbReference>
<dbReference type="InterPro" id="IPR003006">
    <property type="entry name" value="Ig/MHC_CS"/>
</dbReference>
<dbReference type="EMBL" id="JAPTSV010000007">
    <property type="protein sequence ID" value="KAJ1525847.1"/>
    <property type="molecule type" value="Genomic_DNA"/>
</dbReference>
<dbReference type="GO" id="GO:0031012">
    <property type="term" value="C:extracellular matrix"/>
    <property type="evidence" value="ECO:0007669"/>
    <property type="project" value="TreeGrafter"/>
</dbReference>
<keyword evidence="2" id="KW-0964">Secreted</keyword>
<comment type="caution">
    <text evidence="7">The sequence shown here is derived from an EMBL/GenBank/DDBJ whole genome shotgun (WGS) entry which is preliminary data.</text>
</comment>
<dbReference type="FunFam" id="2.20.100.10:FF:000005">
    <property type="entry name" value="ADAM metallopeptidase with thrombospondin type 1 motif 9"/>
    <property type="match status" value="2"/>
</dbReference>
<dbReference type="InterPro" id="IPR000884">
    <property type="entry name" value="TSP1_rpt"/>
</dbReference>
<feature type="compositionally biased region" description="Acidic residues" evidence="5">
    <location>
        <begin position="91"/>
        <end position="110"/>
    </location>
</feature>
<gene>
    <name evidence="7" type="ORF">ONE63_009043</name>
</gene>
<name>A0AAV7XN45_9NEOP</name>
<feature type="region of interest" description="Disordered" evidence="5">
    <location>
        <begin position="520"/>
        <end position="614"/>
    </location>
</feature>
<dbReference type="Gene3D" id="2.20.100.10">
    <property type="entry name" value="Thrombospondin type-1 (TSP1) repeat"/>
    <property type="match status" value="6"/>
</dbReference>
<evidence type="ECO:0000256" key="4">
    <source>
        <dbReference type="ARBA" id="ARBA00022737"/>
    </source>
</evidence>
<organism evidence="7 8">
    <name type="scientific">Megalurothrips usitatus</name>
    <name type="common">bean blossom thrips</name>
    <dbReference type="NCBI Taxonomy" id="439358"/>
    <lineage>
        <taxon>Eukaryota</taxon>
        <taxon>Metazoa</taxon>
        <taxon>Ecdysozoa</taxon>
        <taxon>Arthropoda</taxon>
        <taxon>Hexapoda</taxon>
        <taxon>Insecta</taxon>
        <taxon>Pterygota</taxon>
        <taxon>Neoptera</taxon>
        <taxon>Paraneoptera</taxon>
        <taxon>Thysanoptera</taxon>
        <taxon>Terebrantia</taxon>
        <taxon>Thripoidea</taxon>
        <taxon>Thripidae</taxon>
        <taxon>Megalurothrips</taxon>
    </lineage>
</organism>
<proteinExistence type="predicted"/>
<dbReference type="GO" id="GO:0030198">
    <property type="term" value="P:extracellular matrix organization"/>
    <property type="evidence" value="ECO:0007669"/>
    <property type="project" value="TreeGrafter"/>
</dbReference>
<evidence type="ECO:0000256" key="1">
    <source>
        <dbReference type="ARBA" id="ARBA00004613"/>
    </source>
</evidence>
<evidence type="ECO:0000256" key="5">
    <source>
        <dbReference type="SAM" id="MobiDB-lite"/>
    </source>
</evidence>
<dbReference type="SUPFAM" id="SSF48726">
    <property type="entry name" value="Immunoglobulin"/>
    <property type="match status" value="1"/>
</dbReference>
<feature type="compositionally biased region" description="Basic and acidic residues" evidence="5">
    <location>
        <begin position="470"/>
        <end position="480"/>
    </location>
</feature>
<feature type="compositionally biased region" description="Basic residues" evidence="5">
    <location>
        <begin position="777"/>
        <end position="788"/>
    </location>
</feature>
<feature type="compositionally biased region" description="Basic residues" evidence="5">
    <location>
        <begin position="848"/>
        <end position="893"/>
    </location>
</feature>
<dbReference type="PROSITE" id="PS50835">
    <property type="entry name" value="IG_LIKE"/>
    <property type="match status" value="1"/>
</dbReference>
<reference evidence="7" key="1">
    <citation type="submission" date="2022-12" db="EMBL/GenBank/DDBJ databases">
        <title>Chromosome-level genome assembly of the bean flower thrips Megalurothrips usitatus.</title>
        <authorList>
            <person name="Ma L."/>
            <person name="Liu Q."/>
            <person name="Li H."/>
            <person name="Cai W."/>
        </authorList>
    </citation>
    <scope>NUCLEOTIDE SEQUENCE</scope>
    <source>
        <strain evidence="7">Cailab_2022a</strain>
    </source>
</reference>
<feature type="region of interest" description="Disordered" evidence="5">
    <location>
        <begin position="905"/>
        <end position="925"/>
    </location>
</feature>
<dbReference type="GO" id="GO:0006508">
    <property type="term" value="P:proteolysis"/>
    <property type="evidence" value="ECO:0007669"/>
    <property type="project" value="TreeGrafter"/>
</dbReference>
<keyword evidence="8" id="KW-1185">Reference proteome</keyword>
<evidence type="ECO:0000256" key="2">
    <source>
        <dbReference type="ARBA" id="ARBA00022525"/>
    </source>
</evidence>
<feature type="compositionally biased region" description="Low complexity" evidence="5">
    <location>
        <begin position="908"/>
        <end position="925"/>
    </location>
</feature>
<evidence type="ECO:0000313" key="8">
    <source>
        <dbReference type="Proteomes" id="UP001075354"/>
    </source>
</evidence>
<dbReference type="SMART" id="SM00209">
    <property type="entry name" value="TSP1"/>
    <property type="match status" value="6"/>
</dbReference>
<dbReference type="PANTHER" id="PTHR13723:SF281">
    <property type="entry name" value="PAPILIN"/>
    <property type="match status" value="1"/>
</dbReference>
<dbReference type="SMART" id="SM00409">
    <property type="entry name" value="IG"/>
    <property type="match status" value="1"/>
</dbReference>
<dbReference type="Pfam" id="PF19030">
    <property type="entry name" value="TSP1_ADAMTS"/>
    <property type="match status" value="6"/>
</dbReference>
<dbReference type="GO" id="GO:0004222">
    <property type="term" value="F:metalloendopeptidase activity"/>
    <property type="evidence" value="ECO:0007669"/>
    <property type="project" value="TreeGrafter"/>
</dbReference>
<keyword evidence="4" id="KW-0677">Repeat</keyword>
<dbReference type="InterPro" id="IPR050439">
    <property type="entry name" value="ADAMTS_ADAMTS-like"/>
</dbReference>
<feature type="domain" description="Ig-like" evidence="6">
    <location>
        <begin position="616"/>
        <end position="664"/>
    </location>
</feature>
<dbReference type="AlphaFoldDB" id="A0AAV7XN45"/>
<accession>A0AAV7XN45</accession>
<dbReference type="InterPro" id="IPR003599">
    <property type="entry name" value="Ig_sub"/>
</dbReference>
<dbReference type="Gene3D" id="2.60.40.10">
    <property type="entry name" value="Immunoglobulins"/>
    <property type="match status" value="1"/>
</dbReference>
<feature type="region of interest" description="Disordered" evidence="5">
    <location>
        <begin position="680"/>
        <end position="804"/>
    </location>
</feature>
<dbReference type="PANTHER" id="PTHR13723">
    <property type="entry name" value="ADAMTS A DISINTEGRIN AND METALLOPROTEASE WITH THROMBOSPONDIN MOTIFS PROTEASE"/>
    <property type="match status" value="1"/>
</dbReference>
<feature type="region of interest" description="Disordered" evidence="5">
    <location>
        <begin position="81"/>
        <end position="127"/>
    </location>
</feature>
<feature type="region of interest" description="Disordered" evidence="5">
    <location>
        <begin position="449"/>
        <end position="487"/>
    </location>
</feature>
<sequence length="925" mass="100747">MCFGTAKPRHKEPCGSEKCPTWDSGEWSECSASCGMGIQTRPLTCVDSYGSSLDDTACDPLRQPPLTRTCLAPAPCPAPQQTYNSLVPSGSDEDDADDTFDPDADSESEYTDPLMRPYPPPMPAVAERLVGSSGAGSAFVPGPWGPCSASCGEGAQHREVHCRVYLEGTKARARIDDRECPGPKPAERQSCSGPPCVSTTSRRFVVGEWGPCSSTCGEGVQRREVHCRLFLELSRATTTLKAHQCPDPKPPDSRPCTVALCPMANTLEYRQDPPMADTAESPRVGGRKGTFSWRDQGFGECSKSCLGGVQEAIIQCIREDDDKVVTPHLCSQEPKPEQRTRTCNDQPCPPRWNVTEFSQCSDVCGMGIKSREVVCIHEVTNAIVHRVAPSRCPAPPPPDRSYCNVLDCPAAWNASEWSKCSKHCNGGVKTRVVSCTQRMAQNHVVVRPASQCPAEGRPSERRPCNPKPCSPEDNRPHIDANPDAYNYEAKPNQRQAAVKIGGTATIFLGTRLKIRCPVKRFNRGGGDDDDDDDENDDGKFVLTFERGPGRAWDGAPWGSGGLGPPAGRRRRWLFGSSSLTTEPPTTPWNVSGEFDGQDLDGDRNQHPPRVGSRSKIAWHKDGKPLHSSKKYHISNKAVLRVNDATVQDAGRYTCHAGHSSADLTVMVKSRPGEFISSEEIAGGQQTQQHPRHRGPGDSGLVFPVAGGGDISHEVSPTGTSRYNMKRKTAPPPEKPYYPSSERNNPTIPTDPANLGQTHRRLPPQREQREHGLPVPAPRRRRRRLRQRPGVHPGPHGVLRQPPLRAAVPRTGALRAGGGSLLLRQAGDGGEAVDAAAAALHAGPPAAGRRGRRGPRGQPRRRPRGHHGGVPRRPRRAARQRVGRRRRAPLRVGHHAVVGLLRDVRRQRVPAARRAVHGAARGQRHP</sequence>
<dbReference type="InterPro" id="IPR007110">
    <property type="entry name" value="Ig-like_dom"/>
</dbReference>
<feature type="compositionally biased region" description="Acidic residues" evidence="5">
    <location>
        <begin position="527"/>
        <end position="536"/>
    </location>
</feature>
<dbReference type="InterPro" id="IPR036179">
    <property type="entry name" value="Ig-like_dom_sf"/>
</dbReference>
<feature type="region of interest" description="Disordered" evidence="5">
    <location>
        <begin position="840"/>
        <end position="893"/>
    </location>
</feature>
<evidence type="ECO:0000256" key="3">
    <source>
        <dbReference type="ARBA" id="ARBA00022729"/>
    </source>
</evidence>
<evidence type="ECO:0000313" key="7">
    <source>
        <dbReference type="EMBL" id="KAJ1525847.1"/>
    </source>
</evidence>
<dbReference type="PROSITE" id="PS00290">
    <property type="entry name" value="IG_MHC"/>
    <property type="match status" value="1"/>
</dbReference>
<comment type="subcellular location">
    <subcellularLocation>
        <location evidence="1">Secreted</location>
    </subcellularLocation>
</comment>
<dbReference type="PROSITE" id="PS50092">
    <property type="entry name" value="TSP1"/>
    <property type="match status" value="6"/>
</dbReference>